<dbReference type="InterPro" id="IPR018391">
    <property type="entry name" value="PQQ_b-propeller_rpt"/>
</dbReference>
<evidence type="ECO:0000256" key="1">
    <source>
        <dbReference type="SAM" id="MobiDB-lite"/>
    </source>
</evidence>
<keyword evidence="5" id="KW-1185">Reference proteome</keyword>
<evidence type="ECO:0000259" key="3">
    <source>
        <dbReference type="Pfam" id="PF13360"/>
    </source>
</evidence>
<reference evidence="4 5" key="1">
    <citation type="submission" date="2013-05" db="EMBL/GenBank/DDBJ databases">
        <title>Genome assembly of Chondromyces apiculatus DSM 436.</title>
        <authorList>
            <person name="Sharma G."/>
            <person name="Khatri I."/>
            <person name="Kaur C."/>
            <person name="Mayilraj S."/>
            <person name="Subramanian S."/>
        </authorList>
    </citation>
    <scope>NUCLEOTIDE SEQUENCE [LARGE SCALE GENOMIC DNA]</scope>
    <source>
        <strain evidence="4 5">DSM 436</strain>
    </source>
</reference>
<dbReference type="STRING" id="1192034.CAP_8212"/>
<dbReference type="Gene3D" id="2.130.10.10">
    <property type="entry name" value="YVTN repeat-like/Quinoprotein amine dehydrogenase"/>
    <property type="match status" value="2"/>
</dbReference>
<dbReference type="AlphaFoldDB" id="A0A017TGJ0"/>
<keyword evidence="2" id="KW-0732">Signal</keyword>
<proteinExistence type="predicted"/>
<dbReference type="PROSITE" id="PS51257">
    <property type="entry name" value="PROKAR_LIPOPROTEIN"/>
    <property type="match status" value="1"/>
</dbReference>
<dbReference type="OrthoDB" id="581131at2"/>
<dbReference type="InterPro" id="IPR011047">
    <property type="entry name" value="Quinoprotein_ADH-like_sf"/>
</dbReference>
<evidence type="ECO:0000256" key="2">
    <source>
        <dbReference type="SAM" id="SignalP"/>
    </source>
</evidence>
<feature type="region of interest" description="Disordered" evidence="1">
    <location>
        <begin position="25"/>
        <end position="44"/>
    </location>
</feature>
<dbReference type="eggNOG" id="ENOG5032UGS">
    <property type="taxonomic scope" value="Bacteria"/>
</dbReference>
<feature type="domain" description="Pyrrolo-quinoline quinone repeat" evidence="3">
    <location>
        <begin position="274"/>
        <end position="359"/>
    </location>
</feature>
<accession>A0A017TGJ0</accession>
<dbReference type="InterPro" id="IPR015943">
    <property type="entry name" value="WD40/YVTN_repeat-like_dom_sf"/>
</dbReference>
<dbReference type="InterPro" id="IPR002372">
    <property type="entry name" value="PQQ_rpt_dom"/>
</dbReference>
<dbReference type="RefSeq" id="WP_044237259.1">
    <property type="nucleotide sequence ID" value="NZ_ASRX01000008.1"/>
</dbReference>
<evidence type="ECO:0000313" key="5">
    <source>
        <dbReference type="Proteomes" id="UP000019678"/>
    </source>
</evidence>
<feature type="signal peptide" evidence="2">
    <location>
        <begin position="1"/>
        <end position="19"/>
    </location>
</feature>
<dbReference type="SUPFAM" id="SSF50998">
    <property type="entry name" value="Quinoprotein alcohol dehydrogenase-like"/>
    <property type="match status" value="1"/>
</dbReference>
<comment type="caution">
    <text evidence="4">The sequence shown here is derived from an EMBL/GenBank/DDBJ whole genome shotgun (WGS) entry which is preliminary data.</text>
</comment>
<sequence length="706" mass="73597">MRRSPWLSLALVSSLAALVGCGPDARPAASPQQGQGAGDPAGAAIAGPRSAVAATLAACPDTPAPAGDPRASGIEALLGGEPGAAERIFAEVARTRPGDAAAEAFLAASKASLAAAGARAAAKAEAVPVVHLGRLPLTPVAGSGSVKGAKVRLTKASEQRNSITDEEAWLSGQGLTMRTNRDTARAHAHVGRTLRGERAFVVFEGPDHDVTLYGRPPNLLVVTAPGKAPRVFDASAATTSLGSQWFDIDFAQLVGRVLVVQLAYNGYSSNSNGKNGYVAAFDAESGKLLWSSAPLTGNLGNFHIAGGSVIAGYGFTDEPDFLYVLDLATGAVDQKIPLKSGPRAILAKGDRIHVRTYDTDYVFRPEGALPPSPAAELTAAVETRPGAPVGPEARCWARAAVAALDRRDGRALAEAVQGLAQQGVEQATVASLDQARAGLDARQGGRGSIDLGTAAPIVLAAPPWGYAAPAPSALPPGKPPKLVKLGAAQADPVRSTGGAGDPARRDWFLASVDRGNLPSGAPTDVPSTYGEESLHALIHSGDRRLLVYGGRYLAITRGSRAERVFDFEAYRHAPETNPEMAEFSVEDVTYAQLEGGTLYVCNGGGTYAREVKGKKGFVSALDASTGRLLWRSEPLVCNATFVMAGDYLVTGYGFTAEPDHVFLLRRADGKVMQKVAIESGPSLICWENGRILVEAYSNRYLFDLKP</sequence>
<dbReference type="SMART" id="SM00564">
    <property type="entry name" value="PQQ"/>
    <property type="match status" value="2"/>
</dbReference>
<dbReference type="Pfam" id="PF13360">
    <property type="entry name" value="PQQ_2"/>
    <property type="match status" value="1"/>
</dbReference>
<protein>
    <recommendedName>
        <fullName evidence="3">Pyrrolo-quinoline quinone repeat domain-containing protein</fullName>
    </recommendedName>
</protein>
<dbReference type="Proteomes" id="UP000019678">
    <property type="component" value="Unassembled WGS sequence"/>
</dbReference>
<name>A0A017TGJ0_9BACT</name>
<feature type="chain" id="PRO_5001497248" description="Pyrrolo-quinoline quinone repeat domain-containing protein" evidence="2">
    <location>
        <begin position="20"/>
        <end position="706"/>
    </location>
</feature>
<evidence type="ECO:0000313" key="4">
    <source>
        <dbReference type="EMBL" id="EYF07711.1"/>
    </source>
</evidence>
<organism evidence="4 5">
    <name type="scientific">Chondromyces apiculatus DSM 436</name>
    <dbReference type="NCBI Taxonomy" id="1192034"/>
    <lineage>
        <taxon>Bacteria</taxon>
        <taxon>Pseudomonadati</taxon>
        <taxon>Myxococcota</taxon>
        <taxon>Polyangia</taxon>
        <taxon>Polyangiales</taxon>
        <taxon>Polyangiaceae</taxon>
        <taxon>Chondromyces</taxon>
    </lineage>
</organism>
<gene>
    <name evidence="4" type="ORF">CAP_8212</name>
</gene>
<dbReference type="EMBL" id="ASRX01000008">
    <property type="protein sequence ID" value="EYF07711.1"/>
    <property type="molecule type" value="Genomic_DNA"/>
</dbReference>